<reference evidence="4 5" key="1">
    <citation type="journal article" date="2010" name="Stand. Genomic Sci.">
        <title>Complete genome sequence of Olsenella uli type strain (VPI D76D-27C).</title>
        <authorList>
            <person name="Goker M."/>
            <person name="Held B."/>
            <person name="Lucas S."/>
            <person name="Nolan M."/>
            <person name="Yasawong M."/>
            <person name="Glavina Del Rio T."/>
            <person name="Tice H."/>
            <person name="Cheng J.F."/>
            <person name="Bruce D."/>
            <person name="Detter J.C."/>
            <person name="Tapia R."/>
            <person name="Han C."/>
            <person name="Goodwin L."/>
            <person name="Pitluck S."/>
            <person name="Liolios K."/>
            <person name="Ivanova N."/>
            <person name="Mavromatis K."/>
            <person name="Mikhailova N."/>
            <person name="Pati A."/>
            <person name="Chen A."/>
            <person name="Palaniappan K."/>
            <person name="Land M."/>
            <person name="Hauser L."/>
            <person name="Chang Y.J."/>
            <person name="Jeffries C.D."/>
            <person name="Rohde M."/>
            <person name="Sikorski J."/>
            <person name="Pukall R."/>
            <person name="Woyke T."/>
            <person name="Bristow J."/>
            <person name="Eisen J.A."/>
            <person name="Markowitz V."/>
            <person name="Hugenholtz P."/>
            <person name="Kyrpides N.C."/>
            <person name="Klenk H.P."/>
            <person name="Lapidus A."/>
        </authorList>
    </citation>
    <scope>NUCLEOTIDE SEQUENCE [LARGE SCALE GENOMIC DNA]</scope>
    <source>
        <strain evidence="5">ATCC 49627 / DSM 7084 / CIP 109912 / JCM 12494 / NCIMB 702895 / VPI D76D-27C</strain>
    </source>
</reference>
<gene>
    <name evidence="4" type="ordered locus">Olsu_0094</name>
</gene>
<evidence type="ECO:0000313" key="5">
    <source>
        <dbReference type="Proteomes" id="UP000000333"/>
    </source>
</evidence>
<comment type="similarity">
    <text evidence="1">Belongs to the AB hydrolase superfamily.</text>
</comment>
<keyword evidence="2 4" id="KW-0378">Hydrolase</keyword>
<organism evidence="4 5">
    <name type="scientific">Olsenella uli (strain ATCC 49627 / DSM 7084 / CCUG 31166 / CIP 109912 / JCM 12494 / LMG 11480 / NCIMB 702895 / VPI D76D-27C)</name>
    <name type="common">Lactobacillus uli</name>
    <dbReference type="NCBI Taxonomy" id="633147"/>
    <lineage>
        <taxon>Bacteria</taxon>
        <taxon>Bacillati</taxon>
        <taxon>Actinomycetota</taxon>
        <taxon>Coriobacteriia</taxon>
        <taxon>Coriobacteriales</taxon>
        <taxon>Atopobiaceae</taxon>
        <taxon>Olsenella</taxon>
    </lineage>
</organism>
<keyword evidence="5" id="KW-1185">Reference proteome</keyword>
<dbReference type="eggNOG" id="COG1073">
    <property type="taxonomic scope" value="Bacteria"/>
</dbReference>
<dbReference type="GO" id="GO:0052689">
    <property type="term" value="F:carboxylic ester hydrolase activity"/>
    <property type="evidence" value="ECO:0007669"/>
    <property type="project" value="UniProtKB-ARBA"/>
</dbReference>
<dbReference type="Proteomes" id="UP000000333">
    <property type="component" value="Chromosome"/>
</dbReference>
<dbReference type="GO" id="GO:0006508">
    <property type="term" value="P:proteolysis"/>
    <property type="evidence" value="ECO:0007669"/>
    <property type="project" value="InterPro"/>
</dbReference>
<evidence type="ECO:0000256" key="2">
    <source>
        <dbReference type="ARBA" id="ARBA00022801"/>
    </source>
</evidence>
<dbReference type="AlphaFoldDB" id="E1QXW2"/>
<evidence type="ECO:0000256" key="1">
    <source>
        <dbReference type="ARBA" id="ARBA00008645"/>
    </source>
</evidence>
<dbReference type="EMBL" id="CP002106">
    <property type="protein sequence ID" value="ADK67226.1"/>
    <property type="molecule type" value="Genomic_DNA"/>
</dbReference>
<evidence type="ECO:0000313" key="4">
    <source>
        <dbReference type="EMBL" id="ADK67226.1"/>
    </source>
</evidence>
<dbReference type="SUPFAM" id="SSF53474">
    <property type="entry name" value="alpha/beta-Hydrolases"/>
    <property type="match status" value="1"/>
</dbReference>
<dbReference type="InterPro" id="IPR029058">
    <property type="entry name" value="AB_hydrolase_fold"/>
</dbReference>
<protein>
    <submittedName>
        <fullName evidence="4">Cinnamoyl ester hydrolase</fullName>
    </submittedName>
</protein>
<accession>E1QXW2</accession>
<sequence>MWCGRTADDGTRLKIYGELHLPDGAQDAAFTHLRLPTVIMAHPFGVDGRSMDVYAQLLCDAGMVVYNVDFCGGGPRARSDGDMLHMSVETEAADLWAVVGAMAEEPFCDPGRLFLMGASQGAFVATLVACRNPHVVRALALMYPAYVLHDDARRRFGDGTELPESYDMMGCAVGRRYAADALACDPYVEMPRFSGDVLLMQGDADPIVPLAFAERAAGAFPHARLERFVGAGHGFSGDDLQRSFSCARDFFREVSVRA</sequence>
<dbReference type="Pfam" id="PF00326">
    <property type="entry name" value="Peptidase_S9"/>
    <property type="match status" value="1"/>
</dbReference>
<name>E1QXW2_OLSUV</name>
<dbReference type="Gene3D" id="3.40.50.1820">
    <property type="entry name" value="alpha/beta hydrolase"/>
    <property type="match status" value="1"/>
</dbReference>
<dbReference type="STRING" id="633147.Olsu_0094"/>
<dbReference type="InterPro" id="IPR001375">
    <property type="entry name" value="Peptidase_S9_cat"/>
</dbReference>
<dbReference type="KEGG" id="ols:Olsu_0094"/>
<dbReference type="GO" id="GO:0008236">
    <property type="term" value="F:serine-type peptidase activity"/>
    <property type="evidence" value="ECO:0007669"/>
    <property type="project" value="InterPro"/>
</dbReference>
<dbReference type="PANTHER" id="PTHR22946">
    <property type="entry name" value="DIENELACTONE HYDROLASE DOMAIN-CONTAINING PROTEIN-RELATED"/>
    <property type="match status" value="1"/>
</dbReference>
<feature type="domain" description="Peptidase S9 prolyl oligopeptidase catalytic" evidence="3">
    <location>
        <begin position="52"/>
        <end position="240"/>
    </location>
</feature>
<dbReference type="InterPro" id="IPR050261">
    <property type="entry name" value="FrsA_esterase"/>
</dbReference>
<dbReference type="HOGENOM" id="CLU_048353_1_0_11"/>
<evidence type="ECO:0000259" key="3">
    <source>
        <dbReference type="Pfam" id="PF00326"/>
    </source>
</evidence>
<dbReference type="PANTHER" id="PTHR22946:SF9">
    <property type="entry name" value="POLYKETIDE TRANSFERASE AF380"/>
    <property type="match status" value="1"/>
</dbReference>
<proteinExistence type="inferred from homology"/>